<feature type="transmembrane region" description="Helical" evidence="6">
    <location>
        <begin position="94"/>
        <end position="114"/>
    </location>
</feature>
<keyword evidence="3 6" id="KW-1133">Transmembrane helix</keyword>
<accession>A0AA88XVG9</accession>
<keyword evidence="4 6" id="KW-0472">Membrane</keyword>
<evidence type="ECO:0000256" key="3">
    <source>
        <dbReference type="ARBA" id="ARBA00022989"/>
    </source>
</evidence>
<feature type="transmembrane region" description="Helical" evidence="6">
    <location>
        <begin position="67"/>
        <end position="87"/>
    </location>
</feature>
<name>A0AA88XVG9_PINIB</name>
<evidence type="ECO:0000256" key="1">
    <source>
        <dbReference type="ARBA" id="ARBA00004141"/>
    </source>
</evidence>
<dbReference type="PANTHER" id="PTHR11132">
    <property type="entry name" value="SOLUTE CARRIER FAMILY 35"/>
    <property type="match status" value="1"/>
</dbReference>
<keyword evidence="8" id="KW-1185">Reference proteome</keyword>
<dbReference type="AlphaFoldDB" id="A0AA88XVG9"/>
<comment type="caution">
    <text evidence="7">The sequence shown here is derived from an EMBL/GenBank/DDBJ whole genome shotgun (WGS) entry which is preliminary data.</text>
</comment>
<keyword evidence="2 6" id="KW-0812">Transmembrane</keyword>
<reference evidence="7" key="1">
    <citation type="submission" date="2019-08" db="EMBL/GenBank/DDBJ databases">
        <title>The improved chromosome-level genome for the pearl oyster Pinctada fucata martensii using PacBio sequencing and Hi-C.</title>
        <authorList>
            <person name="Zheng Z."/>
        </authorList>
    </citation>
    <scope>NUCLEOTIDE SEQUENCE</scope>
    <source>
        <strain evidence="7">ZZ-2019</strain>
        <tissue evidence="7">Adductor muscle</tissue>
    </source>
</reference>
<evidence type="ECO:0000256" key="4">
    <source>
        <dbReference type="ARBA" id="ARBA00023136"/>
    </source>
</evidence>
<protein>
    <submittedName>
        <fullName evidence="7">Uncharacterized protein</fullName>
    </submittedName>
</protein>
<feature type="compositionally biased region" description="Polar residues" evidence="5">
    <location>
        <begin position="150"/>
        <end position="161"/>
    </location>
</feature>
<dbReference type="Proteomes" id="UP001186944">
    <property type="component" value="Unassembled WGS sequence"/>
</dbReference>
<gene>
    <name evidence="7" type="ORF">FSP39_017134</name>
</gene>
<comment type="subcellular location">
    <subcellularLocation>
        <location evidence="1">Membrane</location>
        <topology evidence="1">Multi-pass membrane protein</topology>
    </subcellularLocation>
</comment>
<feature type="region of interest" description="Disordered" evidence="5">
    <location>
        <begin position="145"/>
        <end position="172"/>
    </location>
</feature>
<evidence type="ECO:0000256" key="5">
    <source>
        <dbReference type="SAM" id="MobiDB-lite"/>
    </source>
</evidence>
<proteinExistence type="predicted"/>
<feature type="transmembrane region" description="Helical" evidence="6">
    <location>
        <begin position="120"/>
        <end position="141"/>
    </location>
</feature>
<feature type="transmembrane region" description="Helical" evidence="6">
    <location>
        <begin position="28"/>
        <end position="47"/>
    </location>
</feature>
<dbReference type="EMBL" id="VSWD01000010">
    <property type="protein sequence ID" value="KAK3091102.1"/>
    <property type="molecule type" value="Genomic_DNA"/>
</dbReference>
<evidence type="ECO:0000313" key="8">
    <source>
        <dbReference type="Proteomes" id="UP001186944"/>
    </source>
</evidence>
<dbReference type="InterPro" id="IPR050186">
    <property type="entry name" value="TPT_transporter"/>
</dbReference>
<evidence type="ECO:0000313" key="7">
    <source>
        <dbReference type="EMBL" id="KAK3091102.1"/>
    </source>
</evidence>
<evidence type="ECO:0000256" key="2">
    <source>
        <dbReference type="ARBA" id="ARBA00022692"/>
    </source>
</evidence>
<sequence length="172" mass="19054">MILLNDICTSANGVYTKKIIDAKDLGKYGLLFYNSFFMLVPVLVLAYCTGDIDKGLNYDGWHNPWFLLQFSLSCCMGFVLNYSIVLCTQHNSALTTNIVGVIKNLLVTYIGMFIGGDYIFSWVNFVGLNVSVLGSLIYSYVTFRAPSSKPPQTQKSLQESSKSGEKNPATNV</sequence>
<evidence type="ECO:0000256" key="6">
    <source>
        <dbReference type="SAM" id="Phobius"/>
    </source>
</evidence>
<dbReference type="GO" id="GO:0016020">
    <property type="term" value="C:membrane"/>
    <property type="evidence" value="ECO:0007669"/>
    <property type="project" value="UniProtKB-SubCell"/>
</dbReference>
<organism evidence="7 8">
    <name type="scientific">Pinctada imbricata</name>
    <name type="common">Atlantic pearl-oyster</name>
    <name type="synonym">Pinctada martensii</name>
    <dbReference type="NCBI Taxonomy" id="66713"/>
    <lineage>
        <taxon>Eukaryota</taxon>
        <taxon>Metazoa</taxon>
        <taxon>Spiralia</taxon>
        <taxon>Lophotrochozoa</taxon>
        <taxon>Mollusca</taxon>
        <taxon>Bivalvia</taxon>
        <taxon>Autobranchia</taxon>
        <taxon>Pteriomorphia</taxon>
        <taxon>Pterioida</taxon>
        <taxon>Pterioidea</taxon>
        <taxon>Pteriidae</taxon>
        <taxon>Pinctada</taxon>
    </lineage>
</organism>